<keyword evidence="2" id="KW-1185">Reference proteome</keyword>
<dbReference type="EMBL" id="CP069036">
    <property type="protein sequence ID" value="QRD02586.1"/>
    <property type="molecule type" value="Genomic_DNA"/>
</dbReference>
<accession>A0A7U2I417</accession>
<name>A0A7U2I417_PHANO</name>
<organism evidence="1 2">
    <name type="scientific">Phaeosphaeria nodorum (strain SN15 / ATCC MYA-4574 / FGSC 10173)</name>
    <name type="common">Glume blotch fungus</name>
    <name type="synonym">Parastagonospora nodorum</name>
    <dbReference type="NCBI Taxonomy" id="321614"/>
    <lineage>
        <taxon>Eukaryota</taxon>
        <taxon>Fungi</taxon>
        <taxon>Dikarya</taxon>
        <taxon>Ascomycota</taxon>
        <taxon>Pezizomycotina</taxon>
        <taxon>Dothideomycetes</taxon>
        <taxon>Pleosporomycetidae</taxon>
        <taxon>Pleosporales</taxon>
        <taxon>Pleosporineae</taxon>
        <taxon>Phaeosphaeriaceae</taxon>
        <taxon>Parastagonospora</taxon>
    </lineage>
</organism>
<dbReference type="VEuPathDB" id="FungiDB:JI435_418210"/>
<dbReference type="Proteomes" id="UP000663193">
    <property type="component" value="Chromosome 14"/>
</dbReference>
<dbReference type="AlphaFoldDB" id="A0A7U2I417"/>
<evidence type="ECO:0000313" key="1">
    <source>
        <dbReference type="EMBL" id="QRD02586.1"/>
    </source>
</evidence>
<proteinExistence type="predicted"/>
<protein>
    <submittedName>
        <fullName evidence="1">Uncharacterized protein</fullName>
    </submittedName>
</protein>
<evidence type="ECO:0000313" key="2">
    <source>
        <dbReference type="Proteomes" id="UP000663193"/>
    </source>
</evidence>
<sequence length="83" mass="9454">MNHVPRQDLYLCHGDASKKKHTRHGGEVSESRADVSFIEGKVVNYSRADERCLLYLEGHERPYSPEGNGVTQHYHGCIQKFPS</sequence>
<reference evidence="2" key="1">
    <citation type="journal article" date="2021" name="BMC Genomics">
        <title>Chromosome-level genome assembly and manually-curated proteome of model necrotroph Parastagonospora nodorum Sn15 reveals a genome-wide trove of candidate effector homologs, and redundancy of virulence-related functions within an accessory chromosome.</title>
        <authorList>
            <person name="Bertazzoni S."/>
            <person name="Jones D.A.B."/>
            <person name="Phan H.T."/>
            <person name="Tan K.-C."/>
            <person name="Hane J.K."/>
        </authorList>
    </citation>
    <scope>NUCLEOTIDE SEQUENCE [LARGE SCALE GENOMIC DNA]</scope>
    <source>
        <strain evidence="2">SN15 / ATCC MYA-4574 / FGSC 10173)</strain>
    </source>
</reference>
<gene>
    <name evidence="1" type="ORF">JI435_418210</name>
</gene>